<dbReference type="EMBL" id="CAJVSB020000865">
    <property type="protein sequence ID" value="CAH2075683.1"/>
    <property type="molecule type" value="Genomic_DNA"/>
</dbReference>
<sequence>DWRFHAVSVVVMGGSLLSMGIPDNSLQDLIQKVDSDCGQFVDMDKLLEFGRRAMFYVRVLSGYEERRIRSYRLQLQRRLQEVLSPSASLLTFRI</sequence>
<organism evidence="1 2">
    <name type="scientific">Thlaspi arvense</name>
    <name type="common">Field penny-cress</name>
    <dbReference type="NCBI Taxonomy" id="13288"/>
    <lineage>
        <taxon>Eukaryota</taxon>
        <taxon>Viridiplantae</taxon>
        <taxon>Streptophyta</taxon>
        <taxon>Embryophyta</taxon>
        <taxon>Tracheophyta</taxon>
        <taxon>Spermatophyta</taxon>
        <taxon>Magnoliopsida</taxon>
        <taxon>eudicotyledons</taxon>
        <taxon>Gunneridae</taxon>
        <taxon>Pentapetalae</taxon>
        <taxon>rosids</taxon>
        <taxon>malvids</taxon>
        <taxon>Brassicales</taxon>
        <taxon>Brassicaceae</taxon>
        <taxon>Thlaspideae</taxon>
        <taxon>Thlaspi</taxon>
    </lineage>
</organism>
<evidence type="ECO:0000313" key="1">
    <source>
        <dbReference type="EMBL" id="CAH2075683.1"/>
    </source>
</evidence>
<comment type="caution">
    <text evidence="1">The sequence shown here is derived from an EMBL/GenBank/DDBJ whole genome shotgun (WGS) entry which is preliminary data.</text>
</comment>
<dbReference type="PANTHER" id="PTHR35749">
    <property type="entry name" value="OSJNBA0084A10.10 PROTEIN"/>
    <property type="match status" value="1"/>
</dbReference>
<evidence type="ECO:0000313" key="2">
    <source>
        <dbReference type="Proteomes" id="UP000836841"/>
    </source>
</evidence>
<feature type="non-terminal residue" evidence="1">
    <location>
        <position position="1"/>
    </location>
</feature>
<dbReference type="AlphaFoldDB" id="A0AAU9T0R9"/>
<reference evidence="1 2" key="1">
    <citation type="submission" date="2022-03" db="EMBL/GenBank/DDBJ databases">
        <authorList>
            <person name="Nunn A."/>
            <person name="Chopra R."/>
            <person name="Nunn A."/>
            <person name="Contreras Garrido A."/>
        </authorList>
    </citation>
    <scope>NUCLEOTIDE SEQUENCE [LARGE SCALE GENOMIC DNA]</scope>
</reference>
<gene>
    <name evidence="1" type="ORF">TAV2_LOCUS22378</name>
</gene>
<name>A0AAU9T0R9_THLAR</name>
<keyword evidence="2" id="KW-1185">Reference proteome</keyword>
<dbReference type="Proteomes" id="UP000836841">
    <property type="component" value="Unassembled WGS sequence"/>
</dbReference>
<proteinExistence type="predicted"/>
<protein>
    <submittedName>
        <fullName evidence="1">Uncharacterized protein</fullName>
    </submittedName>
</protein>
<dbReference type="PANTHER" id="PTHR35749:SF1">
    <property type="entry name" value="OSJNBA0084A10.10 PROTEIN"/>
    <property type="match status" value="1"/>
</dbReference>
<accession>A0AAU9T0R9</accession>